<protein>
    <submittedName>
        <fullName evidence="1">Unannotated protein</fullName>
    </submittedName>
</protein>
<sequence>MGTSVLRSHYRRAALICAAAFALLAAAAPSPSVAAQCDDFDQSICLQPWPNNQFTRKDKKTPTGLRLNLALASMPANRAGTHIDPTDMNRADGFSPGSYVTVRIPGLDTPQAFAANKLVPITDMARYMAKDAAAVIIDAKTGKRHLIWAELDSQAGSAAKTNLLIRPGKNFLEGHRYIVALRSLKAANGTALEAPASFRAYRDSRSGGGSRRAVMEDIFKRLGKAKIARKDLYLAWDFTVASEKSLSGRVLKIRNDAFAKLGDRKLADNKIQGSSPKWQVTEVLNYTAEQDPYRMRRVTGTFTVPCYLNKAGCPAGSHYTLGKDGLPVQTPGNTMTARFLCNIPRSAKEGNTTIAMQPTMYGHGLLGRYTEANSQNVRQFGFENKMIVCATDWSGMAEDDVDNAIHILLNLSRMNELADRDQQGFLNFMYLGRMLAHPQGLATEAAFKLDGVSTLKPGYVTYYGNSQGGIMGGALTALSPDVTRSVLYVPAMNYSTLLPRSVDFDEFANFLYNFYTDTAEHPLVFELMQLLWDRGEPNGYAQHMTNDPLPGTPKHKVMIEMSYGDHQVANVATEVEARTIGASLSRPMVDGGGRSPDVTPGYGIPTLGAQTRDGNAMFVWDIGPLRTDGGTEYGTPFAPITNTQPRLGVDPHDLVIESSAAIREQIGTYIKKGGRIINPCGTAPCYAAGWNDPR</sequence>
<dbReference type="InterPro" id="IPR029058">
    <property type="entry name" value="AB_hydrolase_fold"/>
</dbReference>
<evidence type="ECO:0000313" key="1">
    <source>
        <dbReference type="EMBL" id="CAB4336745.1"/>
    </source>
</evidence>
<reference evidence="1" key="1">
    <citation type="submission" date="2020-05" db="EMBL/GenBank/DDBJ databases">
        <authorList>
            <person name="Chiriac C."/>
            <person name="Salcher M."/>
            <person name="Ghai R."/>
            <person name="Kavagutti S V."/>
        </authorList>
    </citation>
    <scope>NUCLEOTIDE SEQUENCE</scope>
</reference>
<gene>
    <name evidence="1" type="ORF">UFOPK3547_00234</name>
</gene>
<organism evidence="1">
    <name type="scientific">freshwater metagenome</name>
    <dbReference type="NCBI Taxonomy" id="449393"/>
    <lineage>
        <taxon>unclassified sequences</taxon>
        <taxon>metagenomes</taxon>
        <taxon>ecological metagenomes</taxon>
    </lineage>
</organism>
<dbReference type="AlphaFoldDB" id="A0A6J5Z204"/>
<dbReference type="EMBL" id="CAESAN010000011">
    <property type="protein sequence ID" value="CAB4336745.1"/>
    <property type="molecule type" value="Genomic_DNA"/>
</dbReference>
<proteinExistence type="predicted"/>
<name>A0A6J5Z204_9ZZZZ</name>
<dbReference type="SUPFAM" id="SSF53474">
    <property type="entry name" value="alpha/beta-Hydrolases"/>
    <property type="match status" value="1"/>
</dbReference>
<accession>A0A6J5Z204</accession>